<sequence>MDQMSFEVTYNGDIQYIKVFYSTEKTRAGKYYGEFYKKMDALASDLKRLKQELDEDCEKAAKIAKDAANKALSERFGSLRYIIDEHLWDQDIVISKILDDRKEEMLALAQKTFNNEVLLEEDGAEEYKIHLDEGGIEVDGKSVETSIMEFFDSDDYHESNEAKLEKLEKLDWFIIWSRTEAGEFRTEGGQHEGNYSSKELNMEDCLLTYRDLPLVIPSNGTDIFSNELEIHFVDETRASLEMSES</sequence>
<feature type="coiled-coil region" evidence="1">
    <location>
        <begin position="32"/>
        <end position="70"/>
    </location>
</feature>
<reference evidence="3" key="1">
    <citation type="journal article" date="2007" name="PLoS Genet.">
        <title>Patterns and implications of gene gain and loss in the evolution of Prochlorococcus.</title>
        <authorList>
            <person name="Kettler G.C."/>
            <person name="Martiny A.C."/>
            <person name="Huang K."/>
            <person name="Zucker J."/>
            <person name="Coleman M.L."/>
            <person name="Rodrigue S."/>
            <person name="Chen F."/>
            <person name="Lapidus A."/>
            <person name="Ferriera S."/>
            <person name="Johnson J."/>
            <person name="Steglich C."/>
            <person name="Church G.M."/>
            <person name="Richardson P."/>
            <person name="Chisholm S.W."/>
        </authorList>
    </citation>
    <scope>NUCLEOTIDE SEQUENCE [LARGE SCALE GENOMIC DNA]</scope>
    <source>
        <strain evidence="3">NATL1A</strain>
    </source>
</reference>
<name>A2BZF0_PROM1</name>
<protein>
    <submittedName>
        <fullName evidence="2">Uncharacterized protein</fullName>
    </submittedName>
</protein>
<dbReference type="AlphaFoldDB" id="A2BZF0"/>
<evidence type="ECO:0000313" key="2">
    <source>
        <dbReference type="EMBL" id="ABM74610.1"/>
    </source>
</evidence>
<evidence type="ECO:0000313" key="3">
    <source>
        <dbReference type="Proteomes" id="UP000002592"/>
    </source>
</evidence>
<proteinExistence type="predicted"/>
<accession>A2BZF0</accession>
<dbReference type="EMBL" id="CP000553">
    <property type="protein sequence ID" value="ABM74610.1"/>
    <property type="molecule type" value="Genomic_DNA"/>
</dbReference>
<evidence type="ECO:0000256" key="1">
    <source>
        <dbReference type="SAM" id="Coils"/>
    </source>
</evidence>
<dbReference type="eggNOG" id="ENOG503221J">
    <property type="taxonomic scope" value="Bacteria"/>
</dbReference>
<keyword evidence="1" id="KW-0175">Coiled coil</keyword>
<dbReference type="HOGENOM" id="CLU_1146402_0_0_3"/>
<dbReference type="KEGG" id="pme:NATL1_00461"/>
<gene>
    <name evidence="2" type="ordered locus">NATL1_00461</name>
</gene>
<organism evidence="2 3">
    <name type="scientific">Prochlorococcus marinus (strain NATL1A)</name>
    <dbReference type="NCBI Taxonomy" id="167555"/>
    <lineage>
        <taxon>Bacteria</taxon>
        <taxon>Bacillati</taxon>
        <taxon>Cyanobacteriota</taxon>
        <taxon>Cyanophyceae</taxon>
        <taxon>Synechococcales</taxon>
        <taxon>Prochlorococcaceae</taxon>
        <taxon>Prochlorococcus</taxon>
    </lineage>
</organism>
<dbReference type="Proteomes" id="UP000002592">
    <property type="component" value="Chromosome"/>
</dbReference>